<dbReference type="SUPFAM" id="SSF52540">
    <property type="entry name" value="P-loop containing nucleoside triphosphate hydrolases"/>
    <property type="match status" value="1"/>
</dbReference>
<evidence type="ECO:0000313" key="7">
    <source>
        <dbReference type="Proteomes" id="UP001162162"/>
    </source>
</evidence>
<comment type="similarity">
    <text evidence="1 5">Belongs to the GPN-loop GTPase family.</text>
</comment>
<dbReference type="GO" id="GO:0005634">
    <property type="term" value="C:nucleus"/>
    <property type="evidence" value="ECO:0007669"/>
    <property type="project" value="UniProtKB-SubCell"/>
</dbReference>
<comment type="subunit">
    <text evidence="5">Binds to RNA polymerase II.</text>
</comment>
<keyword evidence="2 5" id="KW-0547">Nucleotide-binding</keyword>
<accession>A0AAV8YRF4</accession>
<evidence type="ECO:0000313" key="6">
    <source>
        <dbReference type="EMBL" id="KAJ8954229.1"/>
    </source>
</evidence>
<dbReference type="PANTHER" id="PTHR21231:SF8">
    <property type="entry name" value="GPN-LOOP GTPASE 1"/>
    <property type="match status" value="1"/>
</dbReference>
<dbReference type="PANTHER" id="PTHR21231">
    <property type="entry name" value="XPA-BINDING PROTEIN 1-RELATED"/>
    <property type="match status" value="1"/>
</dbReference>
<organism evidence="6 7">
    <name type="scientific">Aromia moschata</name>
    <dbReference type="NCBI Taxonomy" id="1265417"/>
    <lineage>
        <taxon>Eukaryota</taxon>
        <taxon>Metazoa</taxon>
        <taxon>Ecdysozoa</taxon>
        <taxon>Arthropoda</taxon>
        <taxon>Hexapoda</taxon>
        <taxon>Insecta</taxon>
        <taxon>Pterygota</taxon>
        <taxon>Neoptera</taxon>
        <taxon>Endopterygota</taxon>
        <taxon>Coleoptera</taxon>
        <taxon>Polyphaga</taxon>
        <taxon>Cucujiformia</taxon>
        <taxon>Chrysomeloidea</taxon>
        <taxon>Cerambycidae</taxon>
        <taxon>Cerambycinae</taxon>
        <taxon>Callichromatini</taxon>
        <taxon>Aromia</taxon>
    </lineage>
</organism>
<sequence>MATAVPQEPGTAGKKPVCLIVLGMAGSGKTSLVTRLSNSEKKPYVINLDPAYIRDTVNYKEVMKQYKLGPNGAIVTSLNLFSTKFPEVIGFIERSQNDLCILDTPGQIEVFTWSVSGSIITETLASSFPTVILYVVDCVRSTAPVTFMSNMLYACSILYKTRLPFIVVMNKVDIVDCSYAKDWMTDFESFQEALENDESYISNLTRSMALALDEFYQNLKLCGRKAQPQARE</sequence>
<dbReference type="GO" id="GO:0005737">
    <property type="term" value="C:cytoplasm"/>
    <property type="evidence" value="ECO:0007669"/>
    <property type="project" value="UniProtKB-SubCell"/>
</dbReference>
<evidence type="ECO:0000256" key="2">
    <source>
        <dbReference type="ARBA" id="ARBA00022741"/>
    </source>
</evidence>
<keyword evidence="5" id="KW-0963">Cytoplasm</keyword>
<dbReference type="Gene3D" id="3.40.50.300">
    <property type="entry name" value="P-loop containing nucleotide triphosphate hydrolases"/>
    <property type="match status" value="1"/>
</dbReference>
<comment type="function">
    <text evidence="5">Small GTPase required for proper nuclear import of RNA polymerase II (RNAPII). May act at an RNAP assembly step prior to nuclear import.</text>
</comment>
<keyword evidence="3 5" id="KW-0378">Hydrolase</keyword>
<dbReference type="GO" id="GO:0003924">
    <property type="term" value="F:GTPase activity"/>
    <property type="evidence" value="ECO:0007669"/>
    <property type="project" value="InterPro"/>
</dbReference>
<dbReference type="InterPro" id="IPR004130">
    <property type="entry name" value="Gpn"/>
</dbReference>
<evidence type="ECO:0000256" key="5">
    <source>
        <dbReference type="RuleBase" id="RU365059"/>
    </source>
</evidence>
<evidence type="ECO:0000256" key="3">
    <source>
        <dbReference type="ARBA" id="ARBA00022801"/>
    </source>
</evidence>
<dbReference type="CDD" id="cd17870">
    <property type="entry name" value="GPN1"/>
    <property type="match status" value="1"/>
</dbReference>
<comment type="subcellular location">
    <subcellularLocation>
        <location evidence="5">Cytoplasm</location>
    </subcellularLocation>
    <subcellularLocation>
        <location evidence="5">Nucleus</location>
    </subcellularLocation>
</comment>
<protein>
    <recommendedName>
        <fullName evidence="5">GPN-loop GTPase</fullName>
        <ecNumber evidence="5">3.6.5.-</ecNumber>
    </recommendedName>
</protein>
<dbReference type="GO" id="GO:0005525">
    <property type="term" value="F:GTP binding"/>
    <property type="evidence" value="ECO:0007669"/>
    <property type="project" value="UniProtKB-KW"/>
</dbReference>
<evidence type="ECO:0000256" key="1">
    <source>
        <dbReference type="ARBA" id="ARBA00005290"/>
    </source>
</evidence>
<dbReference type="Pfam" id="PF03029">
    <property type="entry name" value="ATP_bind_1"/>
    <property type="match status" value="1"/>
</dbReference>
<gene>
    <name evidence="6" type="ORF">NQ318_005824</name>
</gene>
<dbReference type="AlphaFoldDB" id="A0AAV8YRF4"/>
<dbReference type="EC" id="3.6.5.-" evidence="5"/>
<dbReference type="InterPro" id="IPR030230">
    <property type="entry name" value="Gpn1/Npa3/XAB1"/>
</dbReference>
<keyword evidence="7" id="KW-1185">Reference proteome</keyword>
<dbReference type="InterPro" id="IPR027417">
    <property type="entry name" value="P-loop_NTPase"/>
</dbReference>
<evidence type="ECO:0000256" key="4">
    <source>
        <dbReference type="ARBA" id="ARBA00023134"/>
    </source>
</evidence>
<proteinExistence type="inferred from homology"/>
<comment type="caution">
    <text evidence="6">The sequence shown here is derived from an EMBL/GenBank/DDBJ whole genome shotgun (WGS) entry which is preliminary data.</text>
</comment>
<name>A0AAV8YRF4_9CUCU</name>
<dbReference type="EMBL" id="JAPWTK010000050">
    <property type="protein sequence ID" value="KAJ8954229.1"/>
    <property type="molecule type" value="Genomic_DNA"/>
</dbReference>
<reference evidence="6" key="1">
    <citation type="journal article" date="2023" name="Insect Mol. Biol.">
        <title>Genome sequencing provides insights into the evolution of gene families encoding plant cell wall-degrading enzymes in longhorned beetles.</title>
        <authorList>
            <person name="Shin N.R."/>
            <person name="Okamura Y."/>
            <person name="Kirsch R."/>
            <person name="Pauchet Y."/>
        </authorList>
    </citation>
    <scope>NUCLEOTIDE SEQUENCE</scope>
    <source>
        <strain evidence="6">AMC_N1</strain>
    </source>
</reference>
<keyword evidence="4 5" id="KW-0342">GTP-binding</keyword>
<dbReference type="Proteomes" id="UP001162162">
    <property type="component" value="Unassembled WGS sequence"/>
</dbReference>